<evidence type="ECO:0000313" key="2">
    <source>
        <dbReference type="EMBL" id="TPW26769.1"/>
    </source>
</evidence>
<name>A0A506U2H1_9HYPH</name>
<proteinExistence type="predicted"/>
<reference evidence="2 3" key="1">
    <citation type="submission" date="2019-06" db="EMBL/GenBank/DDBJ databases">
        <authorList>
            <person name="Li M."/>
        </authorList>
    </citation>
    <scope>NUCLEOTIDE SEQUENCE [LARGE SCALE GENOMIC DNA]</scope>
    <source>
        <strain evidence="2 3">BGMRC2036</strain>
    </source>
</reference>
<keyword evidence="3" id="KW-1185">Reference proteome</keyword>
<dbReference type="Proteomes" id="UP000318801">
    <property type="component" value="Unassembled WGS sequence"/>
</dbReference>
<accession>A0A506U2H1</accession>
<evidence type="ECO:0000313" key="3">
    <source>
        <dbReference type="Proteomes" id="UP000318801"/>
    </source>
</evidence>
<gene>
    <name evidence="2" type="ORF">FJU08_21615</name>
</gene>
<sequence>MVYGAVFVGALGLASAAAATHRRAKLISNFYIVGYLSNAFPAIAMGFLIAATNFQTAFYVFSGLLIALAGTGLFGIARTLAIRLP</sequence>
<feature type="transmembrane region" description="Helical" evidence="1">
    <location>
        <begin position="28"/>
        <end position="50"/>
    </location>
</feature>
<dbReference type="AlphaFoldDB" id="A0A506U2H1"/>
<dbReference type="SUPFAM" id="SSF103473">
    <property type="entry name" value="MFS general substrate transporter"/>
    <property type="match status" value="1"/>
</dbReference>
<protein>
    <recommendedName>
        <fullName evidence="4">Major facilitator superfamily (MFS) profile domain-containing protein</fullName>
    </recommendedName>
</protein>
<dbReference type="EMBL" id="VHLG01000023">
    <property type="protein sequence ID" value="TPW26769.1"/>
    <property type="molecule type" value="Genomic_DNA"/>
</dbReference>
<keyword evidence="1" id="KW-0812">Transmembrane</keyword>
<keyword evidence="1" id="KW-1133">Transmembrane helix</keyword>
<dbReference type="InterPro" id="IPR036259">
    <property type="entry name" value="MFS_trans_sf"/>
</dbReference>
<evidence type="ECO:0000256" key="1">
    <source>
        <dbReference type="SAM" id="Phobius"/>
    </source>
</evidence>
<evidence type="ECO:0008006" key="4">
    <source>
        <dbReference type="Google" id="ProtNLM"/>
    </source>
</evidence>
<organism evidence="2 3">
    <name type="scientific">Martelella alba</name>
    <dbReference type="NCBI Taxonomy" id="2590451"/>
    <lineage>
        <taxon>Bacteria</taxon>
        <taxon>Pseudomonadati</taxon>
        <taxon>Pseudomonadota</taxon>
        <taxon>Alphaproteobacteria</taxon>
        <taxon>Hyphomicrobiales</taxon>
        <taxon>Aurantimonadaceae</taxon>
        <taxon>Martelella</taxon>
    </lineage>
</organism>
<keyword evidence="1" id="KW-0472">Membrane</keyword>
<dbReference type="RefSeq" id="WP_141151130.1">
    <property type="nucleotide sequence ID" value="NZ_VHLG01000023.1"/>
</dbReference>
<feature type="transmembrane region" description="Helical" evidence="1">
    <location>
        <begin position="57"/>
        <end position="77"/>
    </location>
</feature>
<comment type="caution">
    <text evidence="2">The sequence shown here is derived from an EMBL/GenBank/DDBJ whole genome shotgun (WGS) entry which is preliminary data.</text>
</comment>